<gene>
    <name evidence="1" type="ORF">VNO77_20887</name>
</gene>
<proteinExistence type="predicted"/>
<keyword evidence="2" id="KW-1185">Reference proteome</keyword>
<dbReference type="EMBL" id="JAYMYQ010000004">
    <property type="protein sequence ID" value="KAK7340191.1"/>
    <property type="molecule type" value="Genomic_DNA"/>
</dbReference>
<dbReference type="AlphaFoldDB" id="A0AAN9QMV9"/>
<sequence>MNAMTTPPKKSKLAIPVRLRNLCIHGEYGLENYLFIKFEDKSVLDYGYGASLFIVSGVLVKLKASLLLDIHSHDQVETLLRSNLSQSPYPANTRICVGFDLHMMMANAFKTTVGGLEKEREADYFTIRNWWG</sequence>
<comment type="caution">
    <text evidence="1">The sequence shown here is derived from an EMBL/GenBank/DDBJ whole genome shotgun (WGS) entry which is preliminary data.</text>
</comment>
<name>A0AAN9QMV9_CANGL</name>
<reference evidence="1 2" key="1">
    <citation type="submission" date="2024-01" db="EMBL/GenBank/DDBJ databases">
        <title>The genomes of 5 underutilized Papilionoideae crops provide insights into root nodulation and disease resistanc.</title>
        <authorList>
            <person name="Jiang F."/>
        </authorList>
    </citation>
    <scope>NUCLEOTIDE SEQUENCE [LARGE SCALE GENOMIC DNA]</scope>
    <source>
        <strain evidence="1">LVBAO_FW01</strain>
        <tissue evidence="1">Leaves</tissue>
    </source>
</reference>
<evidence type="ECO:0000313" key="2">
    <source>
        <dbReference type="Proteomes" id="UP001367508"/>
    </source>
</evidence>
<dbReference type="Proteomes" id="UP001367508">
    <property type="component" value="Unassembled WGS sequence"/>
</dbReference>
<protein>
    <submittedName>
        <fullName evidence="1">Uncharacterized protein</fullName>
    </submittedName>
</protein>
<organism evidence="1 2">
    <name type="scientific">Canavalia gladiata</name>
    <name type="common">Sword bean</name>
    <name type="synonym">Dolichos gladiatus</name>
    <dbReference type="NCBI Taxonomy" id="3824"/>
    <lineage>
        <taxon>Eukaryota</taxon>
        <taxon>Viridiplantae</taxon>
        <taxon>Streptophyta</taxon>
        <taxon>Embryophyta</taxon>
        <taxon>Tracheophyta</taxon>
        <taxon>Spermatophyta</taxon>
        <taxon>Magnoliopsida</taxon>
        <taxon>eudicotyledons</taxon>
        <taxon>Gunneridae</taxon>
        <taxon>Pentapetalae</taxon>
        <taxon>rosids</taxon>
        <taxon>fabids</taxon>
        <taxon>Fabales</taxon>
        <taxon>Fabaceae</taxon>
        <taxon>Papilionoideae</taxon>
        <taxon>50 kb inversion clade</taxon>
        <taxon>NPAAA clade</taxon>
        <taxon>indigoferoid/millettioid clade</taxon>
        <taxon>Phaseoleae</taxon>
        <taxon>Canavalia</taxon>
    </lineage>
</organism>
<accession>A0AAN9QMV9</accession>
<evidence type="ECO:0000313" key="1">
    <source>
        <dbReference type="EMBL" id="KAK7340191.1"/>
    </source>
</evidence>